<keyword evidence="3" id="KW-1185">Reference proteome</keyword>
<proteinExistence type="predicted"/>
<evidence type="ECO:0000313" key="3">
    <source>
        <dbReference type="Proteomes" id="UP000325598"/>
    </source>
</evidence>
<comment type="caution">
    <text evidence="2">The sequence shown here is derived from an EMBL/GenBank/DDBJ whole genome shotgun (WGS) entry which is preliminary data.</text>
</comment>
<dbReference type="AlphaFoldDB" id="A0A5J4LMX8"/>
<evidence type="ECO:0000256" key="1">
    <source>
        <dbReference type="SAM" id="MobiDB-lite"/>
    </source>
</evidence>
<reference evidence="2 3" key="1">
    <citation type="submission" date="2019-10" db="EMBL/GenBank/DDBJ databases">
        <title>Whole genome shotgun sequence of Streptomyces angustmyceticus NBRC 3934.</title>
        <authorList>
            <person name="Hosoyama A."/>
            <person name="Ichikawa N."/>
            <person name="Kimura A."/>
            <person name="Kitahashi Y."/>
            <person name="Komaki H."/>
            <person name="Uohara A."/>
        </authorList>
    </citation>
    <scope>NUCLEOTIDE SEQUENCE [LARGE SCALE GENOMIC DNA]</scope>
    <source>
        <strain evidence="2 3">NBRC 3934</strain>
    </source>
</reference>
<evidence type="ECO:0000313" key="2">
    <source>
        <dbReference type="EMBL" id="GES31675.1"/>
    </source>
</evidence>
<accession>A0A5J4LMX8</accession>
<protein>
    <submittedName>
        <fullName evidence="2">Uncharacterized protein</fullName>
    </submittedName>
</protein>
<dbReference type="Proteomes" id="UP000325598">
    <property type="component" value="Unassembled WGS sequence"/>
</dbReference>
<feature type="region of interest" description="Disordered" evidence="1">
    <location>
        <begin position="1"/>
        <end position="71"/>
    </location>
</feature>
<sequence length="71" mass="7022">MLPVQDGDGGQQAQHRQDLALAGGGPRGDARSAHSAGCYPGAGAAPASHARRGADIRAPLPVAAPSPFTPL</sequence>
<gene>
    <name evidence="2" type="ORF">San01_41620</name>
</gene>
<dbReference type="EMBL" id="BLAG01000011">
    <property type="protein sequence ID" value="GES31675.1"/>
    <property type="molecule type" value="Genomic_DNA"/>
</dbReference>
<organism evidence="2 3">
    <name type="scientific">Streptomyces angustmyceticus</name>
    <dbReference type="NCBI Taxonomy" id="285578"/>
    <lineage>
        <taxon>Bacteria</taxon>
        <taxon>Bacillati</taxon>
        <taxon>Actinomycetota</taxon>
        <taxon>Actinomycetes</taxon>
        <taxon>Kitasatosporales</taxon>
        <taxon>Streptomycetaceae</taxon>
        <taxon>Streptomyces</taxon>
    </lineage>
</organism>
<name>A0A5J4LMX8_9ACTN</name>
<feature type="compositionally biased region" description="Pro residues" evidence="1">
    <location>
        <begin position="62"/>
        <end position="71"/>
    </location>
</feature>